<feature type="transmembrane region" description="Helical" evidence="1">
    <location>
        <begin position="80"/>
        <end position="100"/>
    </location>
</feature>
<keyword evidence="1" id="KW-1133">Transmembrane helix</keyword>
<accession>A0ABS4I302</accession>
<dbReference type="PANTHER" id="PTHR36834:SF1">
    <property type="entry name" value="INTEGRAL MEMBRANE PROTEIN"/>
    <property type="match status" value="1"/>
</dbReference>
<evidence type="ECO:0000313" key="3">
    <source>
        <dbReference type="EMBL" id="MBP1964554.1"/>
    </source>
</evidence>
<reference evidence="3 4" key="1">
    <citation type="submission" date="2021-03" db="EMBL/GenBank/DDBJ databases">
        <title>Genomic Encyclopedia of Type Strains, Phase IV (KMG-IV): sequencing the most valuable type-strain genomes for metagenomic binning, comparative biology and taxonomic classification.</title>
        <authorList>
            <person name="Goeker M."/>
        </authorList>
    </citation>
    <scope>NUCLEOTIDE SEQUENCE [LARGE SCALE GENOMIC DNA]</scope>
    <source>
        <strain evidence="3 4">DSM 24950</strain>
    </source>
</reference>
<feature type="transmembrane region" description="Helical" evidence="1">
    <location>
        <begin position="140"/>
        <end position="163"/>
    </location>
</feature>
<feature type="domain" description="VanZ-like" evidence="2">
    <location>
        <begin position="16"/>
        <end position="155"/>
    </location>
</feature>
<dbReference type="EMBL" id="JAGGKV010000009">
    <property type="protein sequence ID" value="MBP1964554.1"/>
    <property type="molecule type" value="Genomic_DNA"/>
</dbReference>
<evidence type="ECO:0000256" key="1">
    <source>
        <dbReference type="SAM" id="Phobius"/>
    </source>
</evidence>
<dbReference type="Pfam" id="PF04892">
    <property type="entry name" value="VanZ"/>
    <property type="match status" value="1"/>
</dbReference>
<comment type="caution">
    <text evidence="3">The sequence shown here is derived from an EMBL/GenBank/DDBJ whole genome shotgun (WGS) entry which is preliminary data.</text>
</comment>
<dbReference type="InterPro" id="IPR053150">
    <property type="entry name" value="Teicoplanin_resist-assoc"/>
</dbReference>
<gene>
    <name evidence="3" type="ORF">J2Z65_003777</name>
</gene>
<evidence type="ECO:0000259" key="2">
    <source>
        <dbReference type="Pfam" id="PF04892"/>
    </source>
</evidence>
<proteinExistence type="predicted"/>
<protein>
    <submittedName>
        <fullName evidence="3">Glycopeptide antibiotics resistance protein</fullName>
    </submittedName>
</protein>
<keyword evidence="1" id="KW-0812">Transmembrane</keyword>
<feature type="transmembrane region" description="Helical" evidence="1">
    <location>
        <begin position="112"/>
        <end position="134"/>
    </location>
</feature>
<evidence type="ECO:0000313" key="4">
    <source>
        <dbReference type="Proteomes" id="UP001519344"/>
    </source>
</evidence>
<name>A0ABS4I302_9BACL</name>
<keyword evidence="4" id="KW-1185">Reference proteome</keyword>
<sequence length="177" mass="20073">MNQTKLMNIVLLPALFAVYMYAVFKIILFKFALIDFNFLWHQLQRNLENPVYIRNRLHTANFTPLESISSNIQNLSYHDLINLFGNIAIFMPFGIFLLLLSKNRHMSLIGVLSRSLGLSLSLECLQVVFSIGSFDVDDLILNVSGGLLGFGACKLALVVSRLVRVSSLRFFAKEQQN</sequence>
<feature type="transmembrane region" description="Helical" evidence="1">
    <location>
        <begin position="9"/>
        <end position="33"/>
    </location>
</feature>
<dbReference type="Proteomes" id="UP001519344">
    <property type="component" value="Unassembled WGS sequence"/>
</dbReference>
<dbReference type="PANTHER" id="PTHR36834">
    <property type="entry name" value="MEMBRANE PROTEIN-RELATED"/>
    <property type="match status" value="1"/>
</dbReference>
<organism evidence="3 4">
    <name type="scientific">Paenibacillus aceris</name>
    <dbReference type="NCBI Taxonomy" id="869555"/>
    <lineage>
        <taxon>Bacteria</taxon>
        <taxon>Bacillati</taxon>
        <taxon>Bacillota</taxon>
        <taxon>Bacilli</taxon>
        <taxon>Bacillales</taxon>
        <taxon>Paenibacillaceae</taxon>
        <taxon>Paenibacillus</taxon>
    </lineage>
</organism>
<dbReference type="RefSeq" id="WP_240159678.1">
    <property type="nucleotide sequence ID" value="NZ_JAAOZR010000017.1"/>
</dbReference>
<dbReference type="InterPro" id="IPR006976">
    <property type="entry name" value="VanZ-like"/>
</dbReference>
<keyword evidence="1" id="KW-0472">Membrane</keyword>